<feature type="transmembrane region" description="Helical" evidence="10">
    <location>
        <begin position="229"/>
        <end position="251"/>
    </location>
</feature>
<evidence type="ECO:0000256" key="3">
    <source>
        <dbReference type="ARBA" id="ARBA00022692"/>
    </source>
</evidence>
<dbReference type="UniPathway" id="UPA00219"/>
<dbReference type="GO" id="GO:0005886">
    <property type="term" value="C:plasma membrane"/>
    <property type="evidence" value="ECO:0007669"/>
    <property type="project" value="UniProtKB-SubCell"/>
</dbReference>
<dbReference type="RefSeq" id="WP_114186791.1">
    <property type="nucleotide sequence ID" value="NZ_BJYU01000019.1"/>
</dbReference>
<keyword evidence="4 10" id="KW-0133">Cell shape</keyword>
<dbReference type="Proteomes" id="UP000321085">
    <property type="component" value="Unassembled WGS sequence"/>
</dbReference>
<evidence type="ECO:0000256" key="6">
    <source>
        <dbReference type="ARBA" id="ARBA00022989"/>
    </source>
</evidence>
<comment type="caution">
    <text evidence="12">The sequence shown here is derived from an EMBL/GenBank/DDBJ whole genome shotgun (WGS) entry which is preliminary data.</text>
</comment>
<dbReference type="NCBIfam" id="TIGR01695">
    <property type="entry name" value="murJ_mviN"/>
    <property type="match status" value="1"/>
</dbReference>
<feature type="transmembrane region" description="Helical" evidence="10">
    <location>
        <begin position="410"/>
        <end position="436"/>
    </location>
</feature>
<dbReference type="AlphaFoldDB" id="A0A512BQ31"/>
<keyword evidence="13" id="KW-1185">Reference proteome</keyword>
<organism evidence="12 13">
    <name type="scientific">Microvirga aerophila</name>
    <dbReference type="NCBI Taxonomy" id="670291"/>
    <lineage>
        <taxon>Bacteria</taxon>
        <taxon>Pseudomonadati</taxon>
        <taxon>Pseudomonadota</taxon>
        <taxon>Alphaproteobacteria</taxon>
        <taxon>Hyphomicrobiales</taxon>
        <taxon>Methylobacteriaceae</taxon>
        <taxon>Microvirga</taxon>
    </lineage>
</organism>
<dbReference type="InterPro" id="IPR004268">
    <property type="entry name" value="MurJ"/>
</dbReference>
<dbReference type="CDD" id="cd13123">
    <property type="entry name" value="MATE_MurJ_like"/>
    <property type="match status" value="1"/>
</dbReference>
<keyword evidence="6 10" id="KW-1133">Transmembrane helix</keyword>
<feature type="transmembrane region" description="Helical" evidence="10">
    <location>
        <begin position="26"/>
        <end position="45"/>
    </location>
</feature>
<feature type="transmembrane region" description="Helical" evidence="10">
    <location>
        <begin position="161"/>
        <end position="180"/>
    </location>
</feature>
<feature type="transmembrane region" description="Helical" evidence="10">
    <location>
        <begin position="349"/>
        <end position="371"/>
    </location>
</feature>
<evidence type="ECO:0000256" key="8">
    <source>
        <dbReference type="ARBA" id="ARBA00060041"/>
    </source>
</evidence>
<evidence type="ECO:0000313" key="12">
    <source>
        <dbReference type="EMBL" id="GEO14080.1"/>
    </source>
</evidence>
<dbReference type="GO" id="GO:0015648">
    <property type="term" value="F:lipid-linked peptidoglycan transporter activity"/>
    <property type="evidence" value="ECO:0007669"/>
    <property type="project" value="UniProtKB-UniRule"/>
</dbReference>
<comment type="subcellular location">
    <subcellularLocation>
        <location evidence="10">Cell inner membrane</location>
        <topology evidence="10">Multi-pass membrane protein</topology>
    </subcellularLocation>
    <subcellularLocation>
        <location evidence="1">Cell membrane</location>
        <topology evidence="1">Multi-pass membrane protein</topology>
    </subcellularLocation>
</comment>
<feature type="transmembrane region" description="Helical" evidence="10">
    <location>
        <begin position="271"/>
        <end position="293"/>
    </location>
</feature>
<dbReference type="OrthoDB" id="9816572at2"/>
<reference evidence="12 13" key="1">
    <citation type="submission" date="2019-07" db="EMBL/GenBank/DDBJ databases">
        <title>Whole genome shotgun sequence of Microvirga aerophila NBRC 106136.</title>
        <authorList>
            <person name="Hosoyama A."/>
            <person name="Uohara A."/>
            <person name="Ohji S."/>
            <person name="Ichikawa N."/>
        </authorList>
    </citation>
    <scope>NUCLEOTIDE SEQUENCE [LARGE SCALE GENOMIC DNA]</scope>
    <source>
        <strain evidence="12 13">NBRC 106136</strain>
    </source>
</reference>
<dbReference type="GO" id="GO:0009252">
    <property type="term" value="P:peptidoglycan biosynthetic process"/>
    <property type="evidence" value="ECO:0007669"/>
    <property type="project" value="UniProtKB-UniRule"/>
</dbReference>
<dbReference type="GO" id="GO:0071555">
    <property type="term" value="P:cell wall organization"/>
    <property type="evidence" value="ECO:0007669"/>
    <property type="project" value="UniProtKB-UniRule"/>
</dbReference>
<gene>
    <name evidence="10" type="primary">murJ</name>
    <name evidence="12" type="ORF">MAE02_17760</name>
</gene>
<comment type="similarity">
    <text evidence="9 10 11">Belongs to the MurJ/MviN family.</text>
</comment>
<feature type="transmembrane region" description="Helical" evidence="10">
    <location>
        <begin position="448"/>
        <end position="467"/>
    </location>
</feature>
<keyword evidence="10 11" id="KW-0961">Cell wall biogenesis/degradation</keyword>
<keyword evidence="7 10" id="KW-0472">Membrane</keyword>
<evidence type="ECO:0000256" key="5">
    <source>
        <dbReference type="ARBA" id="ARBA00022984"/>
    </source>
</evidence>
<keyword evidence="3 10" id="KW-0812">Transmembrane</keyword>
<sequence length="507" mass="51217">MSLIRSSLLVGLGTIASRILGFVRDVLFAQALGTGPVADAFLAAFRLPNLVRRMMGEGGLNAALVPGLSHLRPDEAAATAGDVITAFALALLVLTGLVEVGAGLIAIILAPGFQDDGGTLALVALYTRLAFPAVICVTLASVASALLNLNGRFGATAIAPLAVNGGMIAVLIALETLFALPQWQKAAWLAAASSAAGLAQLAIVAFALRGGAVRAVAFRRPRLSPVVKSVLLAGFPALLASGAVQLFGLVGTQIASFWPSGVSWLYYADRLVQLPLSLMAAVASSVLLPDLALRHRSGEAGAVVAAQNRALELALLMTLPAAAALMVLAGPIASVLFERGAFTSSDAQGTAYVLMALSLGLPVATAGKVLSQTLFARGSLRETLLATLLGIAVTASSAVLLGQFFGMPGIAFGISLGCLAHAAAIVRSLAAVGLWLPGARLAGRLIRTGIAATIMALGLAAGLPTLAEPGAAALAVLCFGGLALYAATAWMTGALTRDDVASLTKKP</sequence>
<comment type="pathway">
    <text evidence="10">Cell wall biogenesis; peptidoglycan biosynthesis.</text>
</comment>
<dbReference type="EMBL" id="BJYU01000019">
    <property type="protein sequence ID" value="GEO14080.1"/>
    <property type="molecule type" value="Genomic_DNA"/>
</dbReference>
<accession>A0A512BQ31</accession>
<feature type="transmembrane region" description="Helical" evidence="10">
    <location>
        <begin position="86"/>
        <end position="109"/>
    </location>
</feature>
<evidence type="ECO:0000256" key="7">
    <source>
        <dbReference type="ARBA" id="ARBA00023136"/>
    </source>
</evidence>
<evidence type="ECO:0000256" key="4">
    <source>
        <dbReference type="ARBA" id="ARBA00022960"/>
    </source>
</evidence>
<keyword evidence="10 11" id="KW-0813">Transport</keyword>
<name>A0A512BQ31_9HYPH</name>
<evidence type="ECO:0000256" key="9">
    <source>
        <dbReference type="ARBA" id="ARBA00061532"/>
    </source>
</evidence>
<evidence type="ECO:0000313" key="13">
    <source>
        <dbReference type="Proteomes" id="UP000321085"/>
    </source>
</evidence>
<keyword evidence="10" id="KW-0997">Cell inner membrane</keyword>
<dbReference type="GO" id="GO:0034204">
    <property type="term" value="P:lipid translocation"/>
    <property type="evidence" value="ECO:0007669"/>
    <property type="project" value="TreeGrafter"/>
</dbReference>
<feature type="transmembrane region" description="Helical" evidence="10">
    <location>
        <begin position="129"/>
        <end position="149"/>
    </location>
</feature>
<evidence type="ECO:0000256" key="11">
    <source>
        <dbReference type="PIRNR" id="PIRNR002869"/>
    </source>
</evidence>
<evidence type="ECO:0000256" key="1">
    <source>
        <dbReference type="ARBA" id="ARBA00004651"/>
    </source>
</evidence>
<feature type="transmembrane region" description="Helical" evidence="10">
    <location>
        <begin position="186"/>
        <end position="208"/>
    </location>
</feature>
<proteinExistence type="inferred from homology"/>
<evidence type="ECO:0000256" key="10">
    <source>
        <dbReference type="HAMAP-Rule" id="MF_02078"/>
    </source>
</evidence>
<keyword evidence="5 10" id="KW-0573">Peptidoglycan synthesis</keyword>
<protein>
    <recommendedName>
        <fullName evidence="10">Probable lipid II flippase MurJ</fullName>
    </recommendedName>
</protein>
<dbReference type="Pfam" id="PF03023">
    <property type="entry name" value="MurJ"/>
    <property type="match status" value="1"/>
</dbReference>
<dbReference type="GO" id="GO:0008360">
    <property type="term" value="P:regulation of cell shape"/>
    <property type="evidence" value="ECO:0007669"/>
    <property type="project" value="UniProtKB-UniRule"/>
</dbReference>
<feature type="transmembrane region" description="Helical" evidence="10">
    <location>
        <begin position="313"/>
        <end position="337"/>
    </location>
</feature>
<dbReference type="PANTHER" id="PTHR47019:SF1">
    <property type="entry name" value="LIPID II FLIPPASE MURJ"/>
    <property type="match status" value="1"/>
</dbReference>
<dbReference type="PIRSF" id="PIRSF002869">
    <property type="entry name" value="MviN"/>
    <property type="match status" value="1"/>
</dbReference>
<feature type="transmembrane region" description="Helical" evidence="10">
    <location>
        <begin position="473"/>
        <end position="496"/>
    </location>
</feature>
<keyword evidence="2 10" id="KW-1003">Cell membrane</keyword>
<dbReference type="InterPro" id="IPR051050">
    <property type="entry name" value="Lipid_II_flippase_MurJ/MviN"/>
</dbReference>
<dbReference type="PANTHER" id="PTHR47019">
    <property type="entry name" value="LIPID II FLIPPASE MURJ"/>
    <property type="match status" value="1"/>
</dbReference>
<feature type="transmembrane region" description="Helical" evidence="10">
    <location>
        <begin position="383"/>
        <end position="404"/>
    </location>
</feature>
<comment type="function">
    <text evidence="8 10 11">Involved in peptidoglycan biosynthesis. Transports lipid-linked peptidoglycan precursors from the inner to the outer leaflet of the cytoplasmic membrane.</text>
</comment>
<dbReference type="HAMAP" id="MF_02078">
    <property type="entry name" value="MurJ_MviN"/>
    <property type="match status" value="1"/>
</dbReference>
<dbReference type="PRINTS" id="PR01806">
    <property type="entry name" value="VIRFACTRMVIN"/>
</dbReference>
<evidence type="ECO:0000256" key="2">
    <source>
        <dbReference type="ARBA" id="ARBA00022475"/>
    </source>
</evidence>